<dbReference type="Proteomes" id="UP001303046">
    <property type="component" value="Unassembled WGS sequence"/>
</dbReference>
<keyword evidence="3" id="KW-1185">Reference proteome</keyword>
<protein>
    <recommendedName>
        <fullName evidence="1">DUF7083 domain-containing protein</fullName>
    </recommendedName>
</protein>
<sequence length="162" mass="18384">MDAETLRTILEAQTKAQQQMFTELIKRKEKMASASHPAVPTAPVATADFSRILYRHACLISCTIRKMAKARLIVSKLDAVTYARFTNHILPKRACDVPLTDTVAVLKERFAHNTSVFARRYSYLKKQRNEEIPGDYTELVNQPIRCSRVAMAAFNDVIPEQT</sequence>
<organism evidence="2 3">
    <name type="scientific">Necator americanus</name>
    <name type="common">Human hookworm</name>
    <dbReference type="NCBI Taxonomy" id="51031"/>
    <lineage>
        <taxon>Eukaryota</taxon>
        <taxon>Metazoa</taxon>
        <taxon>Ecdysozoa</taxon>
        <taxon>Nematoda</taxon>
        <taxon>Chromadorea</taxon>
        <taxon>Rhabditida</taxon>
        <taxon>Rhabditina</taxon>
        <taxon>Rhabditomorpha</taxon>
        <taxon>Strongyloidea</taxon>
        <taxon>Ancylostomatidae</taxon>
        <taxon>Bunostominae</taxon>
        <taxon>Necator</taxon>
    </lineage>
</organism>
<comment type="caution">
    <text evidence="2">The sequence shown here is derived from an EMBL/GenBank/DDBJ whole genome shotgun (WGS) entry which is preliminary data.</text>
</comment>
<accession>A0ABR1EI66</accession>
<gene>
    <name evidence="2" type="primary">Necator_chrX.g23292</name>
    <name evidence="2" type="ORF">RB195_023129</name>
</gene>
<dbReference type="EMBL" id="JAVFWL010000006">
    <property type="protein sequence ID" value="KAK6762295.1"/>
    <property type="molecule type" value="Genomic_DNA"/>
</dbReference>
<evidence type="ECO:0000259" key="1">
    <source>
        <dbReference type="Pfam" id="PF23309"/>
    </source>
</evidence>
<evidence type="ECO:0000313" key="2">
    <source>
        <dbReference type="EMBL" id="KAK6762295.1"/>
    </source>
</evidence>
<proteinExistence type="predicted"/>
<feature type="domain" description="DUF7083" evidence="1">
    <location>
        <begin position="65"/>
        <end position="112"/>
    </location>
</feature>
<dbReference type="InterPro" id="IPR055510">
    <property type="entry name" value="DUF7083"/>
</dbReference>
<evidence type="ECO:0000313" key="3">
    <source>
        <dbReference type="Proteomes" id="UP001303046"/>
    </source>
</evidence>
<name>A0ABR1EI66_NECAM</name>
<reference evidence="2 3" key="1">
    <citation type="submission" date="2023-08" db="EMBL/GenBank/DDBJ databases">
        <title>A Necator americanus chromosomal reference genome.</title>
        <authorList>
            <person name="Ilik V."/>
            <person name="Petrzelkova K.J."/>
            <person name="Pardy F."/>
            <person name="Fuh T."/>
            <person name="Niatou-Singa F.S."/>
            <person name="Gouil Q."/>
            <person name="Baker L."/>
            <person name="Ritchie M.E."/>
            <person name="Jex A.R."/>
            <person name="Gazzola D."/>
            <person name="Li H."/>
            <person name="Toshio Fujiwara R."/>
            <person name="Zhan B."/>
            <person name="Aroian R.V."/>
            <person name="Pafco B."/>
            <person name="Schwarz E.M."/>
        </authorList>
    </citation>
    <scope>NUCLEOTIDE SEQUENCE [LARGE SCALE GENOMIC DNA]</scope>
    <source>
        <strain evidence="2 3">Aroian</strain>
        <tissue evidence="2">Whole animal</tissue>
    </source>
</reference>
<dbReference type="Pfam" id="PF23309">
    <property type="entry name" value="DUF7083"/>
    <property type="match status" value="1"/>
</dbReference>